<proteinExistence type="predicted"/>
<organism evidence="2 3">
    <name type="scientific">Brachionus plicatilis</name>
    <name type="common">Marine rotifer</name>
    <name type="synonym">Brachionus muelleri</name>
    <dbReference type="NCBI Taxonomy" id="10195"/>
    <lineage>
        <taxon>Eukaryota</taxon>
        <taxon>Metazoa</taxon>
        <taxon>Spiralia</taxon>
        <taxon>Gnathifera</taxon>
        <taxon>Rotifera</taxon>
        <taxon>Eurotatoria</taxon>
        <taxon>Monogononta</taxon>
        <taxon>Pseudotrocha</taxon>
        <taxon>Ploima</taxon>
        <taxon>Brachionidae</taxon>
        <taxon>Brachionus</taxon>
    </lineage>
</organism>
<name>A0A3M7S230_BRAPC</name>
<dbReference type="EMBL" id="REGN01002174">
    <property type="protein sequence ID" value="RNA29699.1"/>
    <property type="molecule type" value="Genomic_DNA"/>
</dbReference>
<keyword evidence="1" id="KW-0812">Transmembrane</keyword>
<evidence type="ECO:0000313" key="3">
    <source>
        <dbReference type="Proteomes" id="UP000276133"/>
    </source>
</evidence>
<keyword evidence="1" id="KW-1133">Transmembrane helix</keyword>
<evidence type="ECO:0000313" key="2">
    <source>
        <dbReference type="EMBL" id="RNA29699.1"/>
    </source>
</evidence>
<comment type="caution">
    <text evidence="2">The sequence shown here is derived from an EMBL/GenBank/DDBJ whole genome shotgun (WGS) entry which is preliminary data.</text>
</comment>
<feature type="transmembrane region" description="Helical" evidence="1">
    <location>
        <begin position="73"/>
        <end position="96"/>
    </location>
</feature>
<reference evidence="2 3" key="1">
    <citation type="journal article" date="2018" name="Sci. Rep.">
        <title>Genomic signatures of local adaptation to the degree of environmental predictability in rotifers.</title>
        <authorList>
            <person name="Franch-Gras L."/>
            <person name="Hahn C."/>
            <person name="Garcia-Roger E.M."/>
            <person name="Carmona M.J."/>
            <person name="Serra M."/>
            <person name="Gomez A."/>
        </authorList>
    </citation>
    <scope>NUCLEOTIDE SEQUENCE [LARGE SCALE GENOMIC DNA]</scope>
    <source>
        <strain evidence="2">HYR1</strain>
    </source>
</reference>
<evidence type="ECO:0000256" key="1">
    <source>
        <dbReference type="SAM" id="Phobius"/>
    </source>
</evidence>
<sequence>MYNKLHFAFLIDSSNILNHLETLFQKTEFIFMINYNNWVFILLSNKLEYKYLIILFINKRYQKLNKINKRFNFLMLFGNGTFSIVISNSASIQFLFKY</sequence>
<protein>
    <submittedName>
        <fullName evidence="2">Uncharacterized protein</fullName>
    </submittedName>
</protein>
<accession>A0A3M7S230</accession>
<keyword evidence="3" id="KW-1185">Reference proteome</keyword>
<dbReference type="AlphaFoldDB" id="A0A3M7S230"/>
<gene>
    <name evidence="2" type="ORF">BpHYR1_005723</name>
</gene>
<dbReference type="Proteomes" id="UP000276133">
    <property type="component" value="Unassembled WGS sequence"/>
</dbReference>
<keyword evidence="1" id="KW-0472">Membrane</keyword>